<dbReference type="InterPro" id="IPR013106">
    <property type="entry name" value="Ig_V-set"/>
</dbReference>
<dbReference type="CDD" id="cd00099">
    <property type="entry name" value="IgV"/>
    <property type="match status" value="1"/>
</dbReference>
<dbReference type="SUPFAM" id="SSF48726">
    <property type="entry name" value="Immunoglobulin"/>
    <property type="match status" value="4"/>
</dbReference>
<feature type="domain" description="Ig-like" evidence="4">
    <location>
        <begin position="1"/>
        <end position="85"/>
    </location>
</feature>
<dbReference type="InterPro" id="IPR007110">
    <property type="entry name" value="Ig-like_dom"/>
</dbReference>
<feature type="domain" description="Ig-like" evidence="4">
    <location>
        <begin position="234"/>
        <end position="355"/>
    </location>
</feature>
<dbReference type="EMBL" id="CAUEEQ010018504">
    <property type="protein sequence ID" value="CAJ0940914.1"/>
    <property type="molecule type" value="Genomic_DNA"/>
</dbReference>
<dbReference type="InterPro" id="IPR013783">
    <property type="entry name" value="Ig-like_fold"/>
</dbReference>
<dbReference type="InterPro" id="IPR003599">
    <property type="entry name" value="Ig_sub"/>
</dbReference>
<gene>
    <name evidence="5" type="ORF">RIMI_LOCUS9066371</name>
</gene>
<dbReference type="Proteomes" id="UP001176940">
    <property type="component" value="Unassembled WGS sequence"/>
</dbReference>
<dbReference type="PANTHER" id="PTHR23268">
    <property type="entry name" value="T-CELL RECEPTOR BETA CHAIN"/>
    <property type="match status" value="1"/>
</dbReference>
<feature type="compositionally biased region" description="Polar residues" evidence="3">
    <location>
        <begin position="184"/>
        <end position="200"/>
    </location>
</feature>
<evidence type="ECO:0000259" key="4">
    <source>
        <dbReference type="PROSITE" id="PS50835"/>
    </source>
</evidence>
<evidence type="ECO:0000256" key="1">
    <source>
        <dbReference type="ARBA" id="ARBA00022729"/>
    </source>
</evidence>
<reference evidence="5" key="1">
    <citation type="submission" date="2023-07" db="EMBL/GenBank/DDBJ databases">
        <authorList>
            <person name="Stuckert A."/>
        </authorList>
    </citation>
    <scope>NUCLEOTIDE SEQUENCE</scope>
</reference>
<accession>A0ABN9LGK6</accession>
<feature type="region of interest" description="Disordered" evidence="3">
    <location>
        <begin position="184"/>
        <end position="219"/>
    </location>
</feature>
<dbReference type="PROSITE" id="PS50835">
    <property type="entry name" value="IG_LIKE"/>
    <property type="match status" value="3"/>
</dbReference>
<keyword evidence="6" id="KW-1185">Reference proteome</keyword>
<keyword evidence="2" id="KW-0391">Immunity</keyword>
<dbReference type="PANTHER" id="PTHR23268:SF124">
    <property type="entry name" value="IG-LIKE DOMAIN-CONTAINING PROTEIN"/>
    <property type="match status" value="1"/>
</dbReference>
<evidence type="ECO:0000313" key="6">
    <source>
        <dbReference type="Proteomes" id="UP001176940"/>
    </source>
</evidence>
<feature type="domain" description="Ig-like" evidence="4">
    <location>
        <begin position="366"/>
        <end position="455"/>
    </location>
</feature>
<dbReference type="Gene3D" id="2.60.40.10">
    <property type="entry name" value="Immunoglobulins"/>
    <property type="match status" value="4"/>
</dbReference>
<dbReference type="SMART" id="SM00409">
    <property type="entry name" value="IG"/>
    <property type="match status" value="3"/>
</dbReference>
<dbReference type="SMART" id="SM00406">
    <property type="entry name" value="IGv"/>
    <property type="match status" value="4"/>
</dbReference>
<name>A0ABN9LGK6_9NEOB</name>
<dbReference type="InterPro" id="IPR050413">
    <property type="entry name" value="TCR_beta_variable"/>
</dbReference>
<feature type="compositionally biased region" description="Basic and acidic residues" evidence="3">
    <location>
        <begin position="201"/>
        <end position="219"/>
    </location>
</feature>
<sequence>MSCRHNDQTYITMLWYQQKKEGGMKLIAYSTGKDHSEIEDKENKDKWHLERPDILKSYLKIKKAGVLDSAVYFCASSSSQPVTVTQDKKFAIVQAGQQILLYCGYTGPSGAYTMYWYQQRAGKGLALMGWSVSKGDFTVETGFSDLWQMKRPEDTNSSLQCNEATSEVSAVYFCANFHPRPVTSKQKSGVNRSDLGGNSKQEVRRTKQIKERRADREDLEQRGKMNLGYTSVIPSMFVRQNNETFRRGQEIAVKQDKTFSIITVGRSISFQCEFSGTTATYNVYWYQQKAGAGLQLMAYSVAVNDKTMEDKFKGSWRMERPEDRKASLQCDKVTSEESAAYFCAIVSFCQQVTVTQKDKFVVLKVGEPIGLKCEHSDRTGTYTMLWYQQISGKGLELIVLSAAVNDFTMEKKFTESWRLERPDAESSTLRRNEATSEDSAVYFCASSYHSHKKLRRSQHKTCTT</sequence>
<dbReference type="Pfam" id="PF07686">
    <property type="entry name" value="V-set"/>
    <property type="match status" value="3"/>
</dbReference>
<evidence type="ECO:0000256" key="2">
    <source>
        <dbReference type="ARBA" id="ARBA00022859"/>
    </source>
</evidence>
<keyword evidence="1" id="KW-0732">Signal</keyword>
<organism evidence="5 6">
    <name type="scientific">Ranitomeya imitator</name>
    <name type="common">mimic poison frog</name>
    <dbReference type="NCBI Taxonomy" id="111125"/>
    <lineage>
        <taxon>Eukaryota</taxon>
        <taxon>Metazoa</taxon>
        <taxon>Chordata</taxon>
        <taxon>Craniata</taxon>
        <taxon>Vertebrata</taxon>
        <taxon>Euteleostomi</taxon>
        <taxon>Amphibia</taxon>
        <taxon>Batrachia</taxon>
        <taxon>Anura</taxon>
        <taxon>Neobatrachia</taxon>
        <taxon>Hyloidea</taxon>
        <taxon>Dendrobatidae</taxon>
        <taxon>Dendrobatinae</taxon>
        <taxon>Ranitomeya</taxon>
    </lineage>
</organism>
<evidence type="ECO:0000256" key="3">
    <source>
        <dbReference type="SAM" id="MobiDB-lite"/>
    </source>
</evidence>
<protein>
    <recommendedName>
        <fullName evidence="4">Ig-like domain-containing protein</fullName>
    </recommendedName>
</protein>
<comment type="caution">
    <text evidence="5">The sequence shown here is derived from an EMBL/GenBank/DDBJ whole genome shotgun (WGS) entry which is preliminary data.</text>
</comment>
<dbReference type="InterPro" id="IPR036179">
    <property type="entry name" value="Ig-like_dom_sf"/>
</dbReference>
<proteinExistence type="predicted"/>
<evidence type="ECO:0000313" key="5">
    <source>
        <dbReference type="EMBL" id="CAJ0940914.1"/>
    </source>
</evidence>